<comment type="caution">
    <text evidence="1">The sequence shown here is derived from an EMBL/GenBank/DDBJ whole genome shotgun (WGS) entry which is preliminary data.</text>
</comment>
<gene>
    <name evidence="1" type="ORF">CTEN210_03578</name>
</gene>
<protein>
    <recommendedName>
        <fullName evidence="3">Leucine-rich repeat domain-containing protein</fullName>
    </recommendedName>
</protein>
<dbReference type="AlphaFoldDB" id="A0AAD3H1X9"/>
<dbReference type="EMBL" id="BLLK01000022">
    <property type="protein sequence ID" value="GFH47103.1"/>
    <property type="molecule type" value="Genomic_DNA"/>
</dbReference>
<dbReference type="InterPro" id="IPR026906">
    <property type="entry name" value="LRR_5"/>
</dbReference>
<proteinExistence type="predicted"/>
<evidence type="ECO:0000313" key="1">
    <source>
        <dbReference type="EMBL" id="GFH47103.1"/>
    </source>
</evidence>
<dbReference type="Pfam" id="PF13306">
    <property type="entry name" value="LRR_5"/>
    <property type="match status" value="1"/>
</dbReference>
<accession>A0AAD3H1X9</accession>
<keyword evidence="2" id="KW-1185">Reference proteome</keyword>
<evidence type="ECO:0008006" key="3">
    <source>
        <dbReference type="Google" id="ProtNLM"/>
    </source>
</evidence>
<reference evidence="1 2" key="1">
    <citation type="journal article" date="2021" name="Sci. Rep.">
        <title>The genome of the diatom Chaetoceros tenuissimus carries an ancient integrated fragment of an extant virus.</title>
        <authorList>
            <person name="Hongo Y."/>
            <person name="Kimura K."/>
            <person name="Takaki Y."/>
            <person name="Yoshida Y."/>
            <person name="Baba S."/>
            <person name="Kobayashi G."/>
            <person name="Nagasaki K."/>
            <person name="Hano T."/>
            <person name="Tomaru Y."/>
        </authorList>
    </citation>
    <scope>NUCLEOTIDE SEQUENCE [LARGE SCALE GENOMIC DNA]</scope>
    <source>
        <strain evidence="1 2">NIES-3715</strain>
    </source>
</reference>
<organism evidence="1 2">
    <name type="scientific">Chaetoceros tenuissimus</name>
    <dbReference type="NCBI Taxonomy" id="426638"/>
    <lineage>
        <taxon>Eukaryota</taxon>
        <taxon>Sar</taxon>
        <taxon>Stramenopiles</taxon>
        <taxon>Ochrophyta</taxon>
        <taxon>Bacillariophyta</taxon>
        <taxon>Coscinodiscophyceae</taxon>
        <taxon>Chaetocerotophycidae</taxon>
        <taxon>Chaetocerotales</taxon>
        <taxon>Chaetocerotaceae</taxon>
        <taxon>Chaetoceros</taxon>
    </lineage>
</organism>
<name>A0AAD3H1X9_9STRA</name>
<evidence type="ECO:0000313" key="2">
    <source>
        <dbReference type="Proteomes" id="UP001054902"/>
    </source>
</evidence>
<dbReference type="Gene3D" id="3.80.10.10">
    <property type="entry name" value="Ribonuclease Inhibitor"/>
    <property type="match status" value="1"/>
</dbReference>
<dbReference type="InterPro" id="IPR032675">
    <property type="entry name" value="LRR_dom_sf"/>
</dbReference>
<dbReference type="SUPFAM" id="SSF52058">
    <property type="entry name" value="L domain-like"/>
    <property type="match status" value="1"/>
</dbReference>
<sequence>MKLQRKLTNTEWEELVALGPGVRNYRGKVTLFYNGEKLWDYDYEERDSWEAIIILPGVEVISEFSFQYIWNVRVVIMADTVKKIERNAFCMCFGLEFVKLSRNLEFIRFGAFQLCKSLNSIFFPPSCIEIGSHALDNCQQLINLNVPQTTELGDNVISNTKLIEASHFEEDELLINNHGRYQNNEQVNTWIKNINQSEDYALHRACSSYNPITEIIYRIIKRQGLKSFRKKNAIGITPVQYLEENPFADIDQQKLMNRYILELMGETV</sequence>
<dbReference type="Proteomes" id="UP001054902">
    <property type="component" value="Unassembled WGS sequence"/>
</dbReference>